<dbReference type="InterPro" id="IPR005149">
    <property type="entry name" value="Tscrpt_reg_PadR_N"/>
</dbReference>
<dbReference type="Gene3D" id="1.10.10.10">
    <property type="entry name" value="Winged helix-like DNA-binding domain superfamily/Winged helix DNA-binding domain"/>
    <property type="match status" value="1"/>
</dbReference>
<dbReference type="EMBL" id="CP093379">
    <property type="protein sequence ID" value="UNM95581.1"/>
    <property type="molecule type" value="Genomic_DNA"/>
</dbReference>
<name>A0ABY3X4A8_9GAMM</name>
<protein>
    <submittedName>
        <fullName evidence="2">PadR family transcriptional regulator</fullName>
    </submittedName>
</protein>
<reference evidence="2 3" key="1">
    <citation type="submission" date="2022-03" db="EMBL/GenBank/DDBJ databases">
        <title>Ignatzschineria rhizosphaerae HR5S32.</title>
        <authorList>
            <person name="Sun J.Q."/>
            <person name="Feng J.Y."/>
        </authorList>
    </citation>
    <scope>NUCLEOTIDE SEQUENCE [LARGE SCALE GENOMIC DNA]</scope>
    <source>
        <strain evidence="2 3">HR5S32</strain>
    </source>
</reference>
<evidence type="ECO:0000259" key="1">
    <source>
        <dbReference type="Pfam" id="PF03551"/>
    </source>
</evidence>
<proteinExistence type="predicted"/>
<accession>A0ABY3X4A8</accession>
<gene>
    <name evidence="2" type="ORF">MMG00_10165</name>
</gene>
<evidence type="ECO:0000313" key="3">
    <source>
        <dbReference type="Proteomes" id="UP000829542"/>
    </source>
</evidence>
<organism evidence="2 3">
    <name type="scientific">Ignatzschineria rhizosphaerae</name>
    <dbReference type="NCBI Taxonomy" id="2923279"/>
    <lineage>
        <taxon>Bacteria</taxon>
        <taxon>Pseudomonadati</taxon>
        <taxon>Pseudomonadota</taxon>
        <taxon>Gammaproteobacteria</taxon>
        <taxon>Cardiobacteriales</taxon>
        <taxon>Ignatzschineriaceae</taxon>
        <taxon>Ignatzschineria</taxon>
    </lineage>
</organism>
<evidence type="ECO:0000313" key="2">
    <source>
        <dbReference type="EMBL" id="UNM95581.1"/>
    </source>
</evidence>
<dbReference type="SUPFAM" id="SSF46785">
    <property type="entry name" value="Winged helix' DNA-binding domain"/>
    <property type="match status" value="1"/>
</dbReference>
<dbReference type="Pfam" id="PF03551">
    <property type="entry name" value="PadR"/>
    <property type="match status" value="1"/>
</dbReference>
<dbReference type="RefSeq" id="WP_242147972.1">
    <property type="nucleotide sequence ID" value="NZ_CP093379.1"/>
</dbReference>
<dbReference type="PANTHER" id="PTHR43252">
    <property type="entry name" value="TRANSCRIPTIONAL REGULATOR YQJI"/>
    <property type="match status" value="1"/>
</dbReference>
<sequence>MQEKKDELPVVKGQEASHGKRLKRLFERGDLQLLILLQLKTQNAHGYELMKLINEQTAGIYEPSPGVLYPTLSMLEDQGFIEQDTSEVRRKIYRITTIGQVFLKEHYPRVEQIKARLSSIDLLQNKMGTSDGLNEAIGKFKMLIRHQICQDQLSKAQMNQIIEIIHRATDDIEKAYQKIINQ</sequence>
<dbReference type="PANTHER" id="PTHR43252:SF7">
    <property type="entry name" value="TRANSCRIPTIONAL REGULATOR YQJI"/>
    <property type="match status" value="1"/>
</dbReference>
<keyword evidence="3" id="KW-1185">Reference proteome</keyword>
<dbReference type="InterPro" id="IPR036388">
    <property type="entry name" value="WH-like_DNA-bd_sf"/>
</dbReference>
<dbReference type="InterPro" id="IPR036390">
    <property type="entry name" value="WH_DNA-bd_sf"/>
</dbReference>
<feature type="domain" description="Transcription regulator PadR N-terminal" evidence="1">
    <location>
        <begin position="35"/>
        <end position="105"/>
    </location>
</feature>
<dbReference type="Proteomes" id="UP000829542">
    <property type="component" value="Chromosome"/>
</dbReference>